<dbReference type="InterPro" id="IPR009056">
    <property type="entry name" value="Cyt_c-like_dom"/>
</dbReference>
<keyword evidence="7" id="KW-1185">Reference proteome</keyword>
<evidence type="ECO:0000313" key="7">
    <source>
        <dbReference type="Proteomes" id="UP000230390"/>
    </source>
</evidence>
<dbReference type="PROSITE" id="PS51007">
    <property type="entry name" value="CYTC"/>
    <property type="match status" value="1"/>
</dbReference>
<evidence type="ECO:0000259" key="5">
    <source>
        <dbReference type="PROSITE" id="PS51007"/>
    </source>
</evidence>
<gene>
    <name evidence="6" type="primary">soxX</name>
    <name evidence="6" type="ORF">CR105_03835</name>
</gene>
<evidence type="ECO:0000256" key="4">
    <source>
        <dbReference type="PROSITE-ProRule" id="PRU00433"/>
    </source>
</evidence>
<dbReference type="Gene3D" id="1.10.760.10">
    <property type="entry name" value="Cytochrome c-like domain"/>
    <property type="match status" value="1"/>
</dbReference>
<dbReference type="GO" id="GO:0009055">
    <property type="term" value="F:electron transfer activity"/>
    <property type="evidence" value="ECO:0007669"/>
    <property type="project" value="InterPro"/>
</dbReference>
<keyword evidence="2 4" id="KW-0479">Metal-binding</keyword>
<accession>A0A2G8TJJ9</accession>
<evidence type="ECO:0000256" key="3">
    <source>
        <dbReference type="ARBA" id="ARBA00023004"/>
    </source>
</evidence>
<reference evidence="6 7" key="1">
    <citation type="submission" date="2017-10" db="EMBL/GenBank/DDBJ databases">
        <title>Massilia psychrophilum sp. nov., a novel purple-pigmented bacterium isolated from Tianshan glacier, Xinjiang Municipality, China.</title>
        <authorList>
            <person name="Wang H."/>
        </authorList>
    </citation>
    <scope>NUCLEOTIDE SEQUENCE [LARGE SCALE GENOMIC DNA]</scope>
    <source>
        <strain evidence="6 7">JCM 30074</strain>
    </source>
</reference>
<protein>
    <submittedName>
        <fullName evidence="6">Sulfur oxidation c-type cytochrome SoxX</fullName>
    </submittedName>
</protein>
<dbReference type="SUPFAM" id="SSF46626">
    <property type="entry name" value="Cytochrome c"/>
    <property type="match status" value="1"/>
</dbReference>
<dbReference type="AlphaFoldDB" id="A0A2G8TJJ9"/>
<comment type="caution">
    <text evidence="6">The sequence shown here is derived from an EMBL/GenBank/DDBJ whole genome shotgun (WGS) entry which is preliminary data.</text>
</comment>
<evidence type="ECO:0000256" key="1">
    <source>
        <dbReference type="ARBA" id="ARBA00022617"/>
    </source>
</evidence>
<dbReference type="RefSeq" id="WP_099787116.1">
    <property type="nucleotide sequence ID" value="NZ_JBHLYV010000001.1"/>
</dbReference>
<sequence>MRVLAGLWFACASVRAEASGIAAPLTAEPGDAVRGRAIVANRQLGLCLLCHSGPIPEERFQGNLAPPLHGAGARWSAAQLRMRMVDASTFNPGTIMPSYFKPGSAARTPAALQNQTILSAQQVEDVVAYLQTLRTAP</sequence>
<dbReference type="Pfam" id="PF00034">
    <property type="entry name" value="Cytochrom_C"/>
    <property type="match status" value="1"/>
</dbReference>
<dbReference type="EMBL" id="PDOC01000002">
    <property type="protein sequence ID" value="PIL46226.1"/>
    <property type="molecule type" value="Genomic_DNA"/>
</dbReference>
<evidence type="ECO:0000313" key="6">
    <source>
        <dbReference type="EMBL" id="PIL46226.1"/>
    </source>
</evidence>
<dbReference type="Proteomes" id="UP000230390">
    <property type="component" value="Unassembled WGS sequence"/>
</dbReference>
<name>A0A2G8TJJ9_9BURK</name>
<keyword evidence="1 4" id="KW-0349">Heme</keyword>
<dbReference type="OrthoDB" id="8775952at2"/>
<evidence type="ECO:0000256" key="2">
    <source>
        <dbReference type="ARBA" id="ARBA00022723"/>
    </source>
</evidence>
<keyword evidence="3 4" id="KW-0408">Iron</keyword>
<feature type="domain" description="Cytochrome c" evidence="5">
    <location>
        <begin position="30"/>
        <end position="134"/>
    </location>
</feature>
<organism evidence="6 7">
    <name type="scientific">Massilia eurypsychrophila</name>
    <dbReference type="NCBI Taxonomy" id="1485217"/>
    <lineage>
        <taxon>Bacteria</taxon>
        <taxon>Pseudomonadati</taxon>
        <taxon>Pseudomonadota</taxon>
        <taxon>Betaproteobacteria</taxon>
        <taxon>Burkholderiales</taxon>
        <taxon>Oxalobacteraceae</taxon>
        <taxon>Telluria group</taxon>
        <taxon>Massilia</taxon>
    </lineage>
</organism>
<proteinExistence type="predicted"/>
<dbReference type="GO" id="GO:0020037">
    <property type="term" value="F:heme binding"/>
    <property type="evidence" value="ECO:0007669"/>
    <property type="project" value="InterPro"/>
</dbReference>
<dbReference type="InterPro" id="IPR030999">
    <property type="entry name" value="Thiosulf_SoxX"/>
</dbReference>
<dbReference type="GO" id="GO:0046872">
    <property type="term" value="F:metal ion binding"/>
    <property type="evidence" value="ECO:0007669"/>
    <property type="project" value="UniProtKB-KW"/>
</dbReference>
<dbReference type="InterPro" id="IPR036909">
    <property type="entry name" value="Cyt_c-like_dom_sf"/>
</dbReference>
<dbReference type="NCBIfam" id="TIGR04485">
    <property type="entry name" value="thiosulf_SoxX"/>
    <property type="match status" value="1"/>
</dbReference>